<dbReference type="AlphaFoldDB" id="A0A226ELZ3"/>
<evidence type="ECO:0000256" key="4">
    <source>
        <dbReference type="ARBA" id="ARBA00023216"/>
    </source>
</evidence>
<comment type="caution">
    <text evidence="7">The sequence shown here is derived from an EMBL/GenBank/DDBJ whole genome shotgun (WGS) entry which is preliminary data.</text>
</comment>
<accession>A0A226ELZ3</accession>
<dbReference type="InterPro" id="IPR037104">
    <property type="entry name" value="Annexin_sf"/>
</dbReference>
<dbReference type="GO" id="GO:0005886">
    <property type="term" value="C:plasma membrane"/>
    <property type="evidence" value="ECO:0007669"/>
    <property type="project" value="TreeGrafter"/>
</dbReference>
<dbReference type="PANTHER" id="PTHR10502">
    <property type="entry name" value="ANNEXIN"/>
    <property type="match status" value="1"/>
</dbReference>
<keyword evidence="3 6" id="KW-0106">Calcium</keyword>
<evidence type="ECO:0000256" key="5">
    <source>
        <dbReference type="ARBA" id="ARBA00023302"/>
    </source>
</evidence>
<comment type="similarity">
    <text evidence="1 6">Belongs to the annexin family.</text>
</comment>
<keyword evidence="5 6" id="KW-0111">Calcium/phospholipid-binding</keyword>
<name>A0A226ELZ3_FOLCA</name>
<evidence type="ECO:0000256" key="2">
    <source>
        <dbReference type="ARBA" id="ARBA00022737"/>
    </source>
</evidence>
<dbReference type="GO" id="GO:0005634">
    <property type="term" value="C:nucleus"/>
    <property type="evidence" value="ECO:0007669"/>
    <property type="project" value="TreeGrafter"/>
</dbReference>
<proteinExistence type="inferred from homology"/>
<keyword evidence="2 6" id="KW-0677">Repeat</keyword>
<protein>
    <recommendedName>
        <fullName evidence="6">Annexin</fullName>
    </recommendedName>
</protein>
<keyword evidence="4 6" id="KW-0041">Annexin</keyword>
<dbReference type="GO" id="GO:0001786">
    <property type="term" value="F:phosphatidylserine binding"/>
    <property type="evidence" value="ECO:0007669"/>
    <property type="project" value="TreeGrafter"/>
</dbReference>
<evidence type="ECO:0000256" key="3">
    <source>
        <dbReference type="ARBA" id="ARBA00022837"/>
    </source>
</evidence>
<dbReference type="GO" id="GO:0005737">
    <property type="term" value="C:cytoplasm"/>
    <property type="evidence" value="ECO:0007669"/>
    <property type="project" value="TreeGrafter"/>
</dbReference>
<dbReference type="PANTHER" id="PTHR10502:SF177">
    <property type="entry name" value="ANNEXIN B10"/>
    <property type="match status" value="1"/>
</dbReference>
<dbReference type="PRINTS" id="PR00196">
    <property type="entry name" value="ANNEXIN"/>
</dbReference>
<evidence type="ECO:0000256" key="6">
    <source>
        <dbReference type="RuleBase" id="RU003540"/>
    </source>
</evidence>
<dbReference type="GO" id="GO:0012506">
    <property type="term" value="C:vesicle membrane"/>
    <property type="evidence" value="ECO:0007669"/>
    <property type="project" value="TreeGrafter"/>
</dbReference>
<dbReference type="InterPro" id="IPR001464">
    <property type="entry name" value="Annexin"/>
</dbReference>
<dbReference type="PROSITE" id="PS51897">
    <property type="entry name" value="ANNEXIN_2"/>
    <property type="match status" value="4"/>
</dbReference>
<comment type="domain">
    <text evidence="6">A pair of annexin repeats may form one binding site for calcium and phospholipid.</text>
</comment>
<reference evidence="7 8" key="1">
    <citation type="submission" date="2015-12" db="EMBL/GenBank/DDBJ databases">
        <title>The genome of Folsomia candida.</title>
        <authorList>
            <person name="Faddeeva A."/>
            <person name="Derks M.F."/>
            <person name="Anvar Y."/>
            <person name="Smit S."/>
            <person name="Van Straalen N."/>
            <person name="Roelofs D."/>
        </authorList>
    </citation>
    <scope>NUCLEOTIDE SEQUENCE [LARGE SCALE GENOMIC DNA]</scope>
    <source>
        <strain evidence="7 8">VU population</strain>
        <tissue evidence="7">Whole body</tissue>
    </source>
</reference>
<dbReference type="FunFam" id="1.10.220.10:FF:000004">
    <property type="entry name" value="Annexin"/>
    <property type="match status" value="1"/>
</dbReference>
<dbReference type="EMBL" id="LNIX01000003">
    <property type="protein sequence ID" value="OXA57761.1"/>
    <property type="molecule type" value="Genomic_DNA"/>
</dbReference>
<dbReference type="FunFam" id="1.10.220.10:FF:000002">
    <property type="entry name" value="Annexin"/>
    <property type="match status" value="1"/>
</dbReference>
<dbReference type="OMA" id="MDDPAEY"/>
<dbReference type="Pfam" id="PF00191">
    <property type="entry name" value="Annexin"/>
    <property type="match status" value="4"/>
</dbReference>
<dbReference type="OrthoDB" id="37886at2759"/>
<dbReference type="SUPFAM" id="SSF47874">
    <property type="entry name" value="Annexin"/>
    <property type="match status" value="1"/>
</dbReference>
<dbReference type="STRING" id="158441.A0A226ELZ3"/>
<keyword evidence="8" id="KW-1185">Reference proteome</keyword>
<dbReference type="PROSITE" id="PS00223">
    <property type="entry name" value="ANNEXIN_1"/>
    <property type="match status" value="2"/>
</dbReference>
<evidence type="ECO:0000256" key="1">
    <source>
        <dbReference type="ARBA" id="ARBA00007831"/>
    </source>
</evidence>
<evidence type="ECO:0000313" key="8">
    <source>
        <dbReference type="Proteomes" id="UP000198287"/>
    </source>
</evidence>
<gene>
    <name evidence="7" type="ORF">Fcan01_07248</name>
</gene>
<dbReference type="FunFam" id="1.10.220.10:FF:000003">
    <property type="entry name" value="Annexin"/>
    <property type="match status" value="1"/>
</dbReference>
<evidence type="ECO:0000313" key="7">
    <source>
        <dbReference type="EMBL" id="OXA57761.1"/>
    </source>
</evidence>
<dbReference type="SMART" id="SM00335">
    <property type="entry name" value="ANX"/>
    <property type="match status" value="4"/>
</dbReference>
<organism evidence="7 8">
    <name type="scientific">Folsomia candida</name>
    <name type="common">Springtail</name>
    <dbReference type="NCBI Taxonomy" id="158441"/>
    <lineage>
        <taxon>Eukaryota</taxon>
        <taxon>Metazoa</taxon>
        <taxon>Ecdysozoa</taxon>
        <taxon>Arthropoda</taxon>
        <taxon>Hexapoda</taxon>
        <taxon>Collembola</taxon>
        <taxon>Entomobryomorpha</taxon>
        <taxon>Isotomoidea</taxon>
        <taxon>Isotomidae</taxon>
        <taxon>Proisotominae</taxon>
        <taxon>Folsomia</taxon>
    </lineage>
</organism>
<sequence>MAGSYEIIDPTIRPFQPFNALDDAKTLRAAMKGLGTNEEKIIKILTKRTSKQRAEIAITFNREFNRVLQEDLRSELGGKFETVILALMDDPAEYLAKELHSAMDKIGTNEDMLTEILCTRGDDEIRKISDAYTKIYEKSLTSELSSEVSGDYKRLLTLLLTNVRESKKVVPEKAKEIAESLYNSGEGRLGTDEEAFVFALAHHSFPQLKLVFKEYEKLAGKTFEQAVRAEMSGDLKEAILTIARRVESLPRYFAELLHEAMTGLDTSDRTLIRLIVTRAEIDLGAVKKEYQALYHKTVESDVKGETGGDYEAVLLSILEGNYIVRP</sequence>
<dbReference type="GO" id="GO:0005544">
    <property type="term" value="F:calcium-dependent phospholipid binding"/>
    <property type="evidence" value="ECO:0007669"/>
    <property type="project" value="UniProtKB-KW"/>
</dbReference>
<dbReference type="FunFam" id="1.10.220.10:FF:000001">
    <property type="entry name" value="Annexin"/>
    <property type="match status" value="1"/>
</dbReference>
<dbReference type="InterPro" id="IPR018252">
    <property type="entry name" value="Annexin_repeat_CS"/>
</dbReference>
<dbReference type="InterPro" id="IPR018502">
    <property type="entry name" value="Annexin_repeat"/>
</dbReference>
<dbReference type="GO" id="GO:0005509">
    <property type="term" value="F:calcium ion binding"/>
    <property type="evidence" value="ECO:0007669"/>
    <property type="project" value="InterPro"/>
</dbReference>
<dbReference type="Proteomes" id="UP000198287">
    <property type="component" value="Unassembled WGS sequence"/>
</dbReference>
<dbReference type="Gene3D" id="1.10.220.10">
    <property type="entry name" value="Annexin"/>
    <property type="match status" value="4"/>
</dbReference>